<feature type="region of interest" description="Disordered" evidence="8">
    <location>
        <begin position="94"/>
        <end position="165"/>
    </location>
</feature>
<dbReference type="Proteomes" id="UP000276133">
    <property type="component" value="Unassembled WGS sequence"/>
</dbReference>
<dbReference type="InterPro" id="IPR009057">
    <property type="entry name" value="Homeodomain-like_sf"/>
</dbReference>
<evidence type="ECO:0000256" key="5">
    <source>
        <dbReference type="ARBA" id="ARBA00023125"/>
    </source>
</evidence>
<feature type="region of interest" description="Disordered" evidence="8">
    <location>
        <begin position="292"/>
        <end position="313"/>
    </location>
</feature>
<dbReference type="InterPro" id="IPR043182">
    <property type="entry name" value="PAIRED_DNA-bd_dom"/>
</dbReference>
<dbReference type="OrthoDB" id="10533468at2759"/>
<dbReference type="Gene3D" id="1.10.10.10">
    <property type="entry name" value="Winged helix-like DNA-binding domain superfamily/Winged helix DNA-binding domain"/>
    <property type="match status" value="2"/>
</dbReference>
<keyword evidence="7" id="KW-0539">Nucleus</keyword>
<dbReference type="SMART" id="SM00351">
    <property type="entry name" value="PAX"/>
    <property type="match status" value="1"/>
</dbReference>
<evidence type="ECO:0000256" key="4">
    <source>
        <dbReference type="ARBA" id="ARBA00023015"/>
    </source>
</evidence>
<dbReference type="InterPro" id="IPR043565">
    <property type="entry name" value="PAX_fam"/>
</dbReference>
<evidence type="ECO:0000313" key="11">
    <source>
        <dbReference type="Proteomes" id="UP000276133"/>
    </source>
</evidence>
<feature type="domain" description="Paired" evidence="9">
    <location>
        <begin position="165"/>
        <end position="291"/>
    </location>
</feature>
<dbReference type="PANTHER" id="PTHR45636:SF52">
    <property type="entry name" value="PAIRED DOMAIN-CONTAINING PROTEIN"/>
    <property type="match status" value="1"/>
</dbReference>
<evidence type="ECO:0000259" key="9">
    <source>
        <dbReference type="PROSITE" id="PS51057"/>
    </source>
</evidence>
<feature type="compositionally biased region" description="Low complexity" evidence="8">
    <location>
        <begin position="404"/>
        <end position="422"/>
    </location>
</feature>
<evidence type="ECO:0000256" key="2">
    <source>
        <dbReference type="ARBA" id="ARBA00022473"/>
    </source>
</evidence>
<dbReference type="GO" id="GO:0005634">
    <property type="term" value="C:nucleus"/>
    <property type="evidence" value="ECO:0007669"/>
    <property type="project" value="UniProtKB-SubCell"/>
</dbReference>
<dbReference type="InterPro" id="IPR036388">
    <property type="entry name" value="WH-like_DNA-bd_sf"/>
</dbReference>
<keyword evidence="6" id="KW-0804">Transcription</keyword>
<keyword evidence="5" id="KW-0238">DNA-binding</keyword>
<feature type="compositionally biased region" description="Low complexity" evidence="8">
    <location>
        <begin position="143"/>
        <end position="164"/>
    </location>
</feature>
<feature type="region of interest" description="Disordered" evidence="8">
    <location>
        <begin position="341"/>
        <end position="372"/>
    </location>
</feature>
<gene>
    <name evidence="10" type="ORF">BpHYR1_019463</name>
</gene>
<dbReference type="PRINTS" id="PR00027">
    <property type="entry name" value="PAIREDBOX"/>
</dbReference>
<protein>
    <submittedName>
        <fullName evidence="10">Paired box splice variant</fullName>
    </submittedName>
</protein>
<dbReference type="STRING" id="10195.A0A3M7RC28"/>
<dbReference type="PROSITE" id="PS00034">
    <property type="entry name" value="PAIRED_1"/>
    <property type="match status" value="1"/>
</dbReference>
<evidence type="ECO:0000256" key="7">
    <source>
        <dbReference type="ARBA" id="ARBA00023242"/>
    </source>
</evidence>
<evidence type="ECO:0000256" key="8">
    <source>
        <dbReference type="SAM" id="MobiDB-lite"/>
    </source>
</evidence>
<accession>A0A3M7RC28</accession>
<comment type="subcellular location">
    <subcellularLocation>
        <location evidence="1">Nucleus</location>
    </subcellularLocation>
</comment>
<keyword evidence="4" id="KW-0805">Transcription regulation</keyword>
<feature type="region of interest" description="Disordered" evidence="8">
    <location>
        <begin position="1"/>
        <end position="51"/>
    </location>
</feature>
<dbReference type="GO" id="GO:0000981">
    <property type="term" value="F:DNA-binding transcription factor activity, RNA polymerase II-specific"/>
    <property type="evidence" value="ECO:0007669"/>
    <property type="project" value="TreeGrafter"/>
</dbReference>
<dbReference type="EMBL" id="REGN01003747">
    <property type="protein sequence ID" value="RNA21011.1"/>
    <property type="molecule type" value="Genomic_DNA"/>
</dbReference>
<feature type="compositionally biased region" description="Polar residues" evidence="8">
    <location>
        <begin position="341"/>
        <end position="362"/>
    </location>
</feature>
<feature type="compositionally biased region" description="Acidic residues" evidence="8">
    <location>
        <begin position="21"/>
        <end position="30"/>
    </location>
</feature>
<dbReference type="AlphaFoldDB" id="A0A3M7RC28"/>
<evidence type="ECO:0000256" key="1">
    <source>
        <dbReference type="ARBA" id="ARBA00004123"/>
    </source>
</evidence>
<comment type="caution">
    <text evidence="10">The sequence shown here is derived from an EMBL/GenBank/DDBJ whole genome shotgun (WGS) entry which is preliminary data.</text>
</comment>
<keyword evidence="2" id="KW-0217">Developmental protein</keyword>
<feature type="compositionally biased region" description="Acidic residues" evidence="8">
    <location>
        <begin position="40"/>
        <end position="51"/>
    </location>
</feature>
<feature type="compositionally biased region" description="Basic and acidic residues" evidence="8">
    <location>
        <begin position="128"/>
        <end position="137"/>
    </location>
</feature>
<dbReference type="InterPro" id="IPR001523">
    <property type="entry name" value="Paired_dom"/>
</dbReference>
<proteinExistence type="predicted"/>
<feature type="compositionally biased region" description="Low complexity" evidence="8">
    <location>
        <begin position="94"/>
        <end position="112"/>
    </location>
</feature>
<dbReference type="GO" id="GO:0000978">
    <property type="term" value="F:RNA polymerase II cis-regulatory region sequence-specific DNA binding"/>
    <property type="evidence" value="ECO:0007669"/>
    <property type="project" value="TreeGrafter"/>
</dbReference>
<evidence type="ECO:0000256" key="3">
    <source>
        <dbReference type="ARBA" id="ARBA00022724"/>
    </source>
</evidence>
<keyword evidence="11" id="KW-1185">Reference proteome</keyword>
<sequence length="605" mass="66607">MNDYRLNDLNYSDEACKNEDETGLNDDEEVNSSTVPEQYNEYDEPYDYDQENEEYEYNDDELTDRLVQDEEQFTNTNSLVHEDTHFESQKMNGSCYEENSCSSSSIPSTAAHRSSRSRKRSSNETELNDDHKLRLSEHGQAQGSSSSSVSSTNSKTNGKKMSSSATASLNQLGGEFINGRPLPAETRERIVQLAEQGVRPCEISRKLQVSHGCVSKILKRYRLFKTTSPGLIGGSKPKVATPNVVKKIQEYKRQNPQIFAWEIRKKLEAEGVCSEEKLPSVSSINRIVRSNKRYDQMSEDESTDSPRPSEAQLGANLASNSSFNKACLDLFKQSLKTEQADFSNTDNESADDNNNYLNNSMDSMKHGQHNQQRHKGNCVCQTCVNKYKYMAANGHSLANAKLSSSSSNIHSSTSSSPTDLSLNMSHNEHPDQCQASPSSGSTKRKNLSVDTLAENLAQKRLKQQLQQLNQCNSIRKEDKFNISNLLAQDAKLPIDLSSSQRHKSNGKKSNLVSPKSDISRLKADALNQTLSQQFMQNLNPNLINPAFAALATAALASGQNGSSSAVNSNLSTLLLTNPSLLVAAALAAANSTNSNQTAASSPPNV</sequence>
<dbReference type="PROSITE" id="PS51057">
    <property type="entry name" value="PAIRED_2"/>
    <property type="match status" value="1"/>
</dbReference>
<organism evidence="10 11">
    <name type="scientific">Brachionus plicatilis</name>
    <name type="common">Marine rotifer</name>
    <name type="synonym">Brachionus muelleri</name>
    <dbReference type="NCBI Taxonomy" id="10195"/>
    <lineage>
        <taxon>Eukaryota</taxon>
        <taxon>Metazoa</taxon>
        <taxon>Spiralia</taxon>
        <taxon>Gnathifera</taxon>
        <taxon>Rotifera</taxon>
        <taxon>Eurotatoria</taxon>
        <taxon>Monogononta</taxon>
        <taxon>Pseudotrocha</taxon>
        <taxon>Ploima</taxon>
        <taxon>Brachionidae</taxon>
        <taxon>Brachionus</taxon>
    </lineage>
</organism>
<dbReference type="SUPFAM" id="SSF46689">
    <property type="entry name" value="Homeodomain-like"/>
    <property type="match status" value="1"/>
</dbReference>
<reference evidence="10 11" key="1">
    <citation type="journal article" date="2018" name="Sci. Rep.">
        <title>Genomic signatures of local adaptation to the degree of environmental predictability in rotifers.</title>
        <authorList>
            <person name="Franch-Gras L."/>
            <person name="Hahn C."/>
            <person name="Garcia-Roger E.M."/>
            <person name="Carmona M.J."/>
            <person name="Serra M."/>
            <person name="Gomez A."/>
        </authorList>
    </citation>
    <scope>NUCLEOTIDE SEQUENCE [LARGE SCALE GENOMIC DNA]</scope>
    <source>
        <strain evidence="10">HYR1</strain>
    </source>
</reference>
<dbReference type="PANTHER" id="PTHR45636">
    <property type="entry name" value="PAIRED BOX PROTEIN PAX-6-RELATED-RELATED"/>
    <property type="match status" value="1"/>
</dbReference>
<dbReference type="FunFam" id="1.10.10.10:FF:000003">
    <property type="entry name" value="Paired box protein Pax-6"/>
    <property type="match status" value="1"/>
</dbReference>
<keyword evidence="3" id="KW-0563">Paired box</keyword>
<evidence type="ECO:0000313" key="10">
    <source>
        <dbReference type="EMBL" id="RNA21011.1"/>
    </source>
</evidence>
<dbReference type="Pfam" id="PF00292">
    <property type="entry name" value="PAX"/>
    <property type="match status" value="1"/>
</dbReference>
<feature type="region of interest" description="Disordered" evidence="8">
    <location>
        <begin position="404"/>
        <end position="446"/>
    </location>
</feature>
<evidence type="ECO:0000256" key="6">
    <source>
        <dbReference type="ARBA" id="ARBA00023163"/>
    </source>
</evidence>
<name>A0A3M7RC28_BRAPC</name>